<dbReference type="Gene3D" id="2.30.110.10">
    <property type="entry name" value="Electron Transport, Fmn-binding Protein, Chain A"/>
    <property type="match status" value="1"/>
</dbReference>
<dbReference type="EMBL" id="QJSW01000011">
    <property type="protein sequence ID" value="PYE47819.1"/>
    <property type="molecule type" value="Genomic_DNA"/>
</dbReference>
<dbReference type="InterPro" id="IPR012349">
    <property type="entry name" value="Split_barrel_FMN-bd"/>
</dbReference>
<name>A0A2V4V5U2_PAEBA</name>
<dbReference type="RefSeq" id="WP_244213899.1">
    <property type="nucleotide sequence ID" value="NZ_QJSW01000011.1"/>
</dbReference>
<sequence length="75" mass="8494">MSDQAEELLHQLNSLSGPFPAWNLEQLPGRPGELFLDWLRLAMENNVKEPHAMTLATVDQHGYPEARVLILKAIM</sequence>
<organism evidence="1 2">
    <name type="scientific">Paenibacillus barcinonensis</name>
    <dbReference type="NCBI Taxonomy" id="198119"/>
    <lineage>
        <taxon>Bacteria</taxon>
        <taxon>Bacillati</taxon>
        <taxon>Bacillota</taxon>
        <taxon>Bacilli</taxon>
        <taxon>Bacillales</taxon>
        <taxon>Paenibacillaceae</taxon>
        <taxon>Paenibacillus</taxon>
    </lineage>
</organism>
<dbReference type="Proteomes" id="UP000247790">
    <property type="component" value="Unassembled WGS sequence"/>
</dbReference>
<reference evidence="1 2" key="1">
    <citation type="submission" date="2018-06" db="EMBL/GenBank/DDBJ databases">
        <title>Genomic Encyclopedia of Type Strains, Phase III (KMG-III): the genomes of soil and plant-associated and newly described type strains.</title>
        <authorList>
            <person name="Whitman W."/>
        </authorList>
    </citation>
    <scope>NUCLEOTIDE SEQUENCE [LARGE SCALE GENOMIC DNA]</scope>
    <source>
        <strain evidence="1 2">CECT 7022</strain>
    </source>
</reference>
<comment type="caution">
    <text evidence="1">The sequence shown here is derived from an EMBL/GenBank/DDBJ whole genome shotgun (WGS) entry which is preliminary data.</text>
</comment>
<evidence type="ECO:0000313" key="1">
    <source>
        <dbReference type="EMBL" id="PYE47819.1"/>
    </source>
</evidence>
<dbReference type="AlphaFoldDB" id="A0A2V4V5U2"/>
<dbReference type="SUPFAM" id="SSF50475">
    <property type="entry name" value="FMN-binding split barrel"/>
    <property type="match status" value="1"/>
</dbReference>
<accession>A0A2V4V5U2</accession>
<proteinExistence type="predicted"/>
<evidence type="ECO:0000313" key="2">
    <source>
        <dbReference type="Proteomes" id="UP000247790"/>
    </source>
</evidence>
<gene>
    <name evidence="1" type="ORF">DFQ00_111118</name>
</gene>
<protein>
    <submittedName>
        <fullName evidence="1">Pyridoxamine 5'-phosphate oxidase</fullName>
    </submittedName>
</protein>